<sequence length="74" mass="7493">MAFDEPGQALIQLIDLCGELLDALGQQAQSDVSGLGHGVLIAPAVFAVELAEARAGAEQLAVAQTGQPAAPGRR</sequence>
<proteinExistence type="predicted"/>
<name>A0ABN1CVG0_9ACTN</name>
<organism evidence="1 2">
    <name type="scientific">Streptomyces mordarskii</name>
    <dbReference type="NCBI Taxonomy" id="1226758"/>
    <lineage>
        <taxon>Bacteria</taxon>
        <taxon>Bacillati</taxon>
        <taxon>Actinomycetota</taxon>
        <taxon>Actinomycetes</taxon>
        <taxon>Kitasatosporales</taxon>
        <taxon>Streptomycetaceae</taxon>
        <taxon>Streptomyces</taxon>
    </lineage>
</organism>
<evidence type="ECO:0000313" key="2">
    <source>
        <dbReference type="Proteomes" id="UP001501576"/>
    </source>
</evidence>
<comment type="caution">
    <text evidence="1">The sequence shown here is derived from an EMBL/GenBank/DDBJ whole genome shotgun (WGS) entry which is preliminary data.</text>
</comment>
<evidence type="ECO:0000313" key="1">
    <source>
        <dbReference type="EMBL" id="GAA0526333.1"/>
    </source>
</evidence>
<accession>A0ABN1CVG0</accession>
<reference evidence="1 2" key="1">
    <citation type="journal article" date="2019" name="Int. J. Syst. Evol. Microbiol.">
        <title>The Global Catalogue of Microorganisms (GCM) 10K type strain sequencing project: providing services to taxonomists for standard genome sequencing and annotation.</title>
        <authorList>
            <consortium name="The Broad Institute Genomics Platform"/>
            <consortium name="The Broad Institute Genome Sequencing Center for Infectious Disease"/>
            <person name="Wu L."/>
            <person name="Ma J."/>
        </authorList>
    </citation>
    <scope>NUCLEOTIDE SEQUENCE [LARGE SCALE GENOMIC DNA]</scope>
    <source>
        <strain evidence="1 2">JCM 5052</strain>
    </source>
</reference>
<dbReference type="Proteomes" id="UP001501576">
    <property type="component" value="Unassembled WGS sequence"/>
</dbReference>
<protein>
    <submittedName>
        <fullName evidence="1">Uncharacterized protein</fullName>
    </submittedName>
</protein>
<dbReference type="EMBL" id="BAAABZ010000016">
    <property type="protein sequence ID" value="GAA0526333.1"/>
    <property type="molecule type" value="Genomic_DNA"/>
</dbReference>
<keyword evidence="2" id="KW-1185">Reference proteome</keyword>
<gene>
    <name evidence="1" type="ORF">GCM10010390_30970</name>
</gene>